<protein>
    <submittedName>
        <fullName evidence="2">Uncharacterized protein</fullName>
    </submittedName>
</protein>
<evidence type="ECO:0000313" key="2">
    <source>
        <dbReference type="EMBL" id="MBB5207410.1"/>
    </source>
</evidence>
<dbReference type="EMBL" id="JACHHP010000002">
    <property type="protein sequence ID" value="MBB5207410.1"/>
    <property type="molecule type" value="Genomic_DNA"/>
</dbReference>
<sequence>MKPTRSPLPRRLRKRHWFAAAVALSSSSAFAAKRPEPVILTLDGKHYVSYQTVEFDPANHLVLAPDAGMSNCQPTPDDGGAPGSFDLVYSDAGDLVSVDTIALHFAPTQLVMTTALGNVVCEGQALGWQTGFDRIYADEFDADQ</sequence>
<proteinExistence type="predicted"/>
<accession>A0A7W8G188</accession>
<gene>
    <name evidence="2" type="ORF">HNQ52_000939</name>
</gene>
<organism evidence="2 3">
    <name type="scientific">Chiayiivirga flava</name>
    <dbReference type="NCBI Taxonomy" id="659595"/>
    <lineage>
        <taxon>Bacteria</taxon>
        <taxon>Pseudomonadati</taxon>
        <taxon>Pseudomonadota</taxon>
        <taxon>Gammaproteobacteria</taxon>
        <taxon>Lysobacterales</taxon>
        <taxon>Lysobacteraceae</taxon>
        <taxon>Chiayiivirga</taxon>
    </lineage>
</organism>
<name>A0A7W8G188_9GAMM</name>
<keyword evidence="1" id="KW-0732">Signal</keyword>
<dbReference type="Proteomes" id="UP000521199">
    <property type="component" value="Unassembled WGS sequence"/>
</dbReference>
<reference evidence="2 3" key="1">
    <citation type="submission" date="2020-08" db="EMBL/GenBank/DDBJ databases">
        <title>Genomic Encyclopedia of Type Strains, Phase IV (KMG-IV): sequencing the most valuable type-strain genomes for metagenomic binning, comparative biology and taxonomic classification.</title>
        <authorList>
            <person name="Goeker M."/>
        </authorList>
    </citation>
    <scope>NUCLEOTIDE SEQUENCE [LARGE SCALE GENOMIC DNA]</scope>
    <source>
        <strain evidence="2 3">DSM 24163</strain>
    </source>
</reference>
<feature type="chain" id="PRO_5031062179" evidence="1">
    <location>
        <begin position="32"/>
        <end position="144"/>
    </location>
</feature>
<evidence type="ECO:0000313" key="3">
    <source>
        <dbReference type="Proteomes" id="UP000521199"/>
    </source>
</evidence>
<comment type="caution">
    <text evidence="2">The sequence shown here is derived from an EMBL/GenBank/DDBJ whole genome shotgun (WGS) entry which is preliminary data.</text>
</comment>
<evidence type="ECO:0000256" key="1">
    <source>
        <dbReference type="SAM" id="SignalP"/>
    </source>
</evidence>
<dbReference type="RefSeq" id="WP_183959970.1">
    <property type="nucleotide sequence ID" value="NZ_JACHHP010000002.1"/>
</dbReference>
<feature type="signal peptide" evidence="1">
    <location>
        <begin position="1"/>
        <end position="31"/>
    </location>
</feature>
<keyword evidence="3" id="KW-1185">Reference proteome</keyword>
<dbReference type="AlphaFoldDB" id="A0A7W8G188"/>